<keyword evidence="10" id="KW-1185">Reference proteome</keyword>
<sequence length="100" mass="10980">MSSKKASFSFEQSLDALEATVEQLESGALTLEDALQAFEKGISLTRECQQALNQAQKRINVLLEKNGELVEQPLNTADTNQAKVESATEDDFDASEDIPF</sequence>
<dbReference type="Pfam" id="PF02609">
    <property type="entry name" value="Exonuc_VII_S"/>
    <property type="match status" value="1"/>
</dbReference>
<dbReference type="InterPro" id="IPR037004">
    <property type="entry name" value="Exonuc_VII_ssu_sf"/>
</dbReference>
<evidence type="ECO:0000256" key="1">
    <source>
        <dbReference type="ARBA" id="ARBA00009998"/>
    </source>
</evidence>
<evidence type="ECO:0000256" key="2">
    <source>
        <dbReference type="ARBA" id="ARBA00022490"/>
    </source>
</evidence>
<comment type="function">
    <text evidence="6">Bidirectionally degrades single-stranded DNA into large acid-insoluble oligonucleotides, which are then degraded further into small acid-soluble oligonucleotides.</text>
</comment>
<dbReference type="GO" id="GO:0008855">
    <property type="term" value="F:exodeoxyribonuclease VII activity"/>
    <property type="evidence" value="ECO:0007669"/>
    <property type="project" value="UniProtKB-EC"/>
</dbReference>
<keyword evidence="3 6" id="KW-0540">Nuclease</keyword>
<feature type="compositionally biased region" description="Acidic residues" evidence="8">
    <location>
        <begin position="87"/>
        <end position="100"/>
    </location>
</feature>
<dbReference type="HAMAP" id="MF_00337">
    <property type="entry name" value="Exonuc_7_S"/>
    <property type="match status" value="1"/>
</dbReference>
<comment type="caution">
    <text evidence="9">The sequence shown here is derived from an EMBL/GenBank/DDBJ whole genome shotgun (WGS) entry which is preliminary data.</text>
</comment>
<evidence type="ECO:0000256" key="3">
    <source>
        <dbReference type="ARBA" id="ARBA00022722"/>
    </source>
</evidence>
<evidence type="ECO:0000256" key="7">
    <source>
        <dbReference type="SAM" id="Coils"/>
    </source>
</evidence>
<dbReference type="PANTHER" id="PTHR34137">
    <property type="entry name" value="EXODEOXYRIBONUCLEASE 7 SMALL SUBUNIT"/>
    <property type="match status" value="1"/>
</dbReference>
<evidence type="ECO:0000313" key="10">
    <source>
        <dbReference type="Proteomes" id="UP001241056"/>
    </source>
</evidence>
<protein>
    <recommendedName>
        <fullName evidence="6">Exodeoxyribonuclease 7 small subunit</fullName>
        <ecNumber evidence="6">3.1.11.6</ecNumber>
    </recommendedName>
    <alternativeName>
        <fullName evidence="6">Exodeoxyribonuclease VII small subunit</fullName>
        <shortName evidence="6">Exonuclease VII small subunit</shortName>
    </alternativeName>
</protein>
<evidence type="ECO:0000313" key="9">
    <source>
        <dbReference type="EMBL" id="MDM7856771.1"/>
    </source>
</evidence>
<keyword evidence="4 6" id="KW-0378">Hydrolase</keyword>
<evidence type="ECO:0000256" key="5">
    <source>
        <dbReference type="ARBA" id="ARBA00022839"/>
    </source>
</evidence>
<evidence type="ECO:0000256" key="6">
    <source>
        <dbReference type="HAMAP-Rule" id="MF_00337"/>
    </source>
</evidence>
<comment type="subcellular location">
    <subcellularLocation>
        <location evidence="6">Cytoplasm</location>
    </subcellularLocation>
</comment>
<comment type="catalytic activity">
    <reaction evidence="6">
        <text>Exonucleolytic cleavage in either 5'- to 3'- or 3'- to 5'-direction to yield nucleoside 5'-phosphates.</text>
        <dbReference type="EC" id="3.1.11.6"/>
    </reaction>
</comment>
<feature type="region of interest" description="Disordered" evidence="8">
    <location>
        <begin position="72"/>
        <end position="100"/>
    </location>
</feature>
<evidence type="ECO:0000256" key="4">
    <source>
        <dbReference type="ARBA" id="ARBA00022801"/>
    </source>
</evidence>
<accession>A0ABT7SKU3</accession>
<keyword evidence="2 6" id="KW-0963">Cytoplasm</keyword>
<evidence type="ECO:0000256" key="8">
    <source>
        <dbReference type="SAM" id="MobiDB-lite"/>
    </source>
</evidence>
<keyword evidence="7" id="KW-0175">Coiled coil</keyword>
<comment type="similarity">
    <text evidence="1 6">Belongs to the XseB family.</text>
</comment>
<dbReference type="Gene3D" id="1.10.287.1040">
    <property type="entry name" value="Exonuclease VII, small subunit"/>
    <property type="match status" value="1"/>
</dbReference>
<reference evidence="9 10" key="1">
    <citation type="submission" date="2023-06" db="EMBL/GenBank/DDBJ databases">
        <title>Thiopseudomonas sp. CY1220 draft genome sequence.</title>
        <authorList>
            <person name="Zhao G."/>
            <person name="An M."/>
        </authorList>
    </citation>
    <scope>NUCLEOTIDE SEQUENCE [LARGE SCALE GENOMIC DNA]</scope>
    <source>
        <strain evidence="9 10">CY1220</strain>
    </source>
</reference>
<comment type="subunit">
    <text evidence="6">Heterooligomer composed of large and small subunits.</text>
</comment>
<dbReference type="SUPFAM" id="SSF116842">
    <property type="entry name" value="XseB-like"/>
    <property type="match status" value="1"/>
</dbReference>
<feature type="compositionally biased region" description="Polar residues" evidence="8">
    <location>
        <begin position="73"/>
        <end position="83"/>
    </location>
</feature>
<organism evidence="9 10">
    <name type="scientific">Thiopseudomonas acetoxidans</name>
    <dbReference type="NCBI Taxonomy" id="3041622"/>
    <lineage>
        <taxon>Bacteria</taxon>
        <taxon>Pseudomonadati</taxon>
        <taxon>Pseudomonadota</taxon>
        <taxon>Gammaproteobacteria</taxon>
        <taxon>Pseudomonadales</taxon>
        <taxon>Pseudomonadaceae</taxon>
        <taxon>Thiopseudomonas</taxon>
    </lineage>
</organism>
<dbReference type="NCBIfam" id="NF002140">
    <property type="entry name" value="PRK00977.1-4"/>
    <property type="match status" value="1"/>
</dbReference>
<gene>
    <name evidence="6" type="primary">xseB</name>
    <name evidence="9" type="ORF">QEZ41_00525</name>
</gene>
<keyword evidence="5 6" id="KW-0269">Exonuclease</keyword>
<dbReference type="Proteomes" id="UP001241056">
    <property type="component" value="Unassembled WGS sequence"/>
</dbReference>
<dbReference type="PANTHER" id="PTHR34137:SF1">
    <property type="entry name" value="EXODEOXYRIBONUCLEASE 7 SMALL SUBUNIT"/>
    <property type="match status" value="1"/>
</dbReference>
<dbReference type="EMBL" id="JAUCDY010000001">
    <property type="protein sequence ID" value="MDM7856771.1"/>
    <property type="molecule type" value="Genomic_DNA"/>
</dbReference>
<feature type="coiled-coil region" evidence="7">
    <location>
        <begin position="14"/>
        <end position="72"/>
    </location>
</feature>
<proteinExistence type="inferred from homology"/>
<dbReference type="InterPro" id="IPR003761">
    <property type="entry name" value="Exonuc_VII_S"/>
</dbReference>
<dbReference type="EC" id="3.1.11.6" evidence="6"/>
<name>A0ABT7SKU3_9GAMM</name>
<dbReference type="NCBIfam" id="TIGR01280">
    <property type="entry name" value="xseB"/>
    <property type="match status" value="1"/>
</dbReference>